<dbReference type="STRING" id="2711.A0A067H5Q2"/>
<accession>A0A067H5Q2</accession>
<keyword evidence="2" id="KW-1185">Reference proteome</keyword>
<dbReference type="GO" id="GO:0009409">
    <property type="term" value="P:response to cold"/>
    <property type="evidence" value="ECO:0007669"/>
    <property type="project" value="UniProtKB-ARBA"/>
</dbReference>
<dbReference type="GO" id="GO:0000785">
    <property type="term" value="C:chromatin"/>
    <property type="evidence" value="ECO:0000318"/>
    <property type="project" value="GO_Central"/>
</dbReference>
<dbReference type="GO" id="GO:0016592">
    <property type="term" value="C:mediator complex"/>
    <property type="evidence" value="ECO:0000318"/>
    <property type="project" value="GO_Central"/>
</dbReference>
<dbReference type="eggNOG" id="KOG3047">
    <property type="taxonomic scope" value="Eukaryota"/>
</dbReference>
<protein>
    <recommendedName>
        <fullName evidence="3">Protein UXT homolog</fullName>
    </recommendedName>
</protein>
<proteinExistence type="predicted"/>
<dbReference type="EMBL" id="KK784875">
    <property type="protein sequence ID" value="KDO83038.1"/>
    <property type="molecule type" value="Genomic_DNA"/>
</dbReference>
<dbReference type="InterPro" id="IPR004127">
    <property type="entry name" value="Prefoldin_subunit_alpha"/>
</dbReference>
<dbReference type="Proteomes" id="UP000027120">
    <property type="component" value="Unassembled WGS sequence"/>
</dbReference>
<dbReference type="SUPFAM" id="SSF46579">
    <property type="entry name" value="Prefoldin"/>
    <property type="match status" value="1"/>
</dbReference>
<reference evidence="1 2" key="1">
    <citation type="submission" date="2014-04" db="EMBL/GenBank/DDBJ databases">
        <authorList>
            <consortium name="International Citrus Genome Consortium"/>
            <person name="Gmitter F."/>
            <person name="Chen C."/>
            <person name="Farmerie W."/>
            <person name="Harkins T."/>
            <person name="Desany B."/>
            <person name="Mohiuddin M."/>
            <person name="Kodira C."/>
            <person name="Borodovsky M."/>
            <person name="Lomsadze A."/>
            <person name="Burns P."/>
            <person name="Jenkins J."/>
            <person name="Prochnik S."/>
            <person name="Shu S."/>
            <person name="Chapman J."/>
            <person name="Pitluck S."/>
            <person name="Schmutz J."/>
            <person name="Rokhsar D."/>
        </authorList>
    </citation>
    <scope>NUCLEOTIDE SEQUENCE</scope>
</reference>
<dbReference type="InterPro" id="IPR009053">
    <property type="entry name" value="Prefoldin"/>
</dbReference>
<dbReference type="PaxDb" id="2711-XP_006483094.1"/>
<dbReference type="Gene3D" id="1.10.287.370">
    <property type="match status" value="1"/>
</dbReference>
<dbReference type="AlphaFoldDB" id="A0A067H5Q2"/>
<evidence type="ECO:0008006" key="3">
    <source>
        <dbReference type="Google" id="ProtNLM"/>
    </source>
</evidence>
<dbReference type="SMR" id="A0A067H5Q2"/>
<dbReference type="EMBL" id="KK784875">
    <property type="protein sequence ID" value="KDO83037.1"/>
    <property type="molecule type" value="Genomic_DNA"/>
</dbReference>
<dbReference type="CDD" id="cd23158">
    <property type="entry name" value="Prefoldin_UXT"/>
    <property type="match status" value="1"/>
</dbReference>
<evidence type="ECO:0000313" key="2">
    <source>
        <dbReference type="Proteomes" id="UP000027120"/>
    </source>
</evidence>
<dbReference type="PANTHER" id="PTHR13345">
    <property type="entry name" value="MEDIATOR OF RNA POLYMERASE II TRANSCRIPTION SUBUNIT 10"/>
    <property type="match status" value="1"/>
</dbReference>
<dbReference type="GO" id="GO:0006457">
    <property type="term" value="P:protein folding"/>
    <property type="evidence" value="ECO:0007669"/>
    <property type="project" value="UniProtKB-ARBA"/>
</dbReference>
<dbReference type="NCBIfam" id="TIGR00293">
    <property type="entry name" value="prefoldin subunit alpha"/>
    <property type="match status" value="1"/>
</dbReference>
<gene>
    <name evidence="1" type="ORF">CISIN_1g0318872mg</name>
</gene>
<dbReference type="EMBL" id="KK784875">
    <property type="protein sequence ID" value="KDO83039.1"/>
    <property type="molecule type" value="Genomic_DNA"/>
</dbReference>
<sequence length="151" mass="17612">MDSYRQEKVQKFEEFVDRRLKPDLTRAIAERDKVFEQQKIFSDLRKNIENLEKNSVTSLRTLVNLGSEVYMQADVPDTQHIFVDIGLGFHVEFTWSEALKFISQREDKIARQIDEYTRLIASIKAQIKLVCEGICELLQLPAETSVQEAIF</sequence>
<organism evidence="1 2">
    <name type="scientific">Citrus sinensis</name>
    <name type="common">Sweet orange</name>
    <name type="synonym">Citrus aurantium var. sinensis</name>
    <dbReference type="NCBI Taxonomy" id="2711"/>
    <lineage>
        <taxon>Eukaryota</taxon>
        <taxon>Viridiplantae</taxon>
        <taxon>Streptophyta</taxon>
        <taxon>Embryophyta</taxon>
        <taxon>Tracheophyta</taxon>
        <taxon>Spermatophyta</taxon>
        <taxon>Magnoliopsida</taxon>
        <taxon>eudicotyledons</taxon>
        <taxon>Gunneridae</taxon>
        <taxon>Pentapetalae</taxon>
        <taxon>rosids</taxon>
        <taxon>malvids</taxon>
        <taxon>Sapindales</taxon>
        <taxon>Rutaceae</taxon>
        <taxon>Aurantioideae</taxon>
        <taxon>Citrus</taxon>
    </lineage>
</organism>
<dbReference type="FunFam" id="1.10.287.370:FF:000010">
    <property type="entry name" value="Protein UXT like"/>
    <property type="match status" value="1"/>
</dbReference>
<evidence type="ECO:0000313" key="1">
    <source>
        <dbReference type="EMBL" id="KDO83037.1"/>
    </source>
</evidence>
<dbReference type="PANTHER" id="PTHR13345:SF9">
    <property type="entry name" value="PROTEIN UXT"/>
    <property type="match status" value="1"/>
</dbReference>
<name>A0A067H5Q2_CITSI</name>
<dbReference type="Pfam" id="PF02996">
    <property type="entry name" value="Prefoldin"/>
    <property type="match status" value="1"/>
</dbReference>